<keyword evidence="4" id="KW-1185">Reference proteome</keyword>
<dbReference type="PANTHER" id="PTHR33122">
    <property type="entry name" value="LIPID BINDING PROTEIN-RELATED"/>
    <property type="match status" value="1"/>
</dbReference>
<dbReference type="GO" id="GO:0005504">
    <property type="term" value="F:fatty acid binding"/>
    <property type="evidence" value="ECO:0007669"/>
    <property type="project" value="InterPro"/>
</dbReference>
<dbReference type="InterPro" id="IPR044741">
    <property type="entry name" value="NsLTP-like"/>
</dbReference>
<dbReference type="OMA" id="ICNVGTK"/>
<dbReference type="EMBL" id="CM002876">
    <property type="protein sequence ID" value="KFK27131.1"/>
    <property type="molecule type" value="Genomic_DNA"/>
</dbReference>
<accession>A0A087GB79</accession>
<gene>
    <name evidence="3" type="ordered locus">AALP_Aa8g338900</name>
</gene>
<dbReference type="InterPro" id="IPR039265">
    <property type="entry name" value="DIR1-like"/>
</dbReference>
<dbReference type="InterPro" id="IPR016140">
    <property type="entry name" value="Bifunc_inhib/LTP/seed_store"/>
</dbReference>
<protein>
    <recommendedName>
        <fullName evidence="2">Bifunctional inhibitor/plant lipid transfer protein/seed storage helical domain-containing protein</fullName>
    </recommendedName>
</protein>
<dbReference type="Gramene" id="KFK27131">
    <property type="protein sequence ID" value="KFK27131"/>
    <property type="gene ID" value="AALP_AA8G338900"/>
</dbReference>
<dbReference type="OrthoDB" id="656626at2759"/>
<proteinExistence type="predicted"/>
<keyword evidence="1" id="KW-0732">Signal</keyword>
<dbReference type="InterPro" id="IPR036312">
    <property type="entry name" value="Bifun_inhib/LTP/seed_sf"/>
</dbReference>
<dbReference type="AlphaFoldDB" id="A0A087GB79"/>
<sequence>MGKNNTRILMQFTALAMLLIASIMFKEAESIRLCKINTNDLEKCRPAVTGRNPPPPGPDCCALVKAADLVCACRYKGYLSSYGIDLTKAKAVIASCSARMPPCFRR</sequence>
<dbReference type="SUPFAM" id="SSF47699">
    <property type="entry name" value="Bifunctional inhibitor/lipid-transfer protein/seed storage 2S albumin"/>
    <property type="match status" value="1"/>
</dbReference>
<dbReference type="CDD" id="cd04660">
    <property type="entry name" value="nsLTP_like"/>
    <property type="match status" value="1"/>
</dbReference>
<evidence type="ECO:0000256" key="1">
    <source>
        <dbReference type="SAM" id="SignalP"/>
    </source>
</evidence>
<feature type="signal peptide" evidence="1">
    <location>
        <begin position="1"/>
        <end position="30"/>
    </location>
</feature>
<dbReference type="Proteomes" id="UP000029120">
    <property type="component" value="Chromosome 8"/>
</dbReference>
<dbReference type="PANTHER" id="PTHR33122:SF43">
    <property type="entry name" value="BIFUNCTIONAL INHIBITOR_PLANT LIPID TRANSFER PROTEIN_SEED STORAGE HELICAL DOMAIN-CONTAINING PROTEIN"/>
    <property type="match status" value="1"/>
</dbReference>
<reference evidence="4" key="1">
    <citation type="journal article" date="2015" name="Nat. Plants">
        <title>Genome expansion of Arabis alpina linked with retrotransposition and reduced symmetric DNA methylation.</title>
        <authorList>
            <person name="Willing E.M."/>
            <person name="Rawat V."/>
            <person name="Mandakova T."/>
            <person name="Maumus F."/>
            <person name="James G.V."/>
            <person name="Nordstroem K.J."/>
            <person name="Becker C."/>
            <person name="Warthmann N."/>
            <person name="Chica C."/>
            <person name="Szarzynska B."/>
            <person name="Zytnicki M."/>
            <person name="Albani M.C."/>
            <person name="Kiefer C."/>
            <person name="Bergonzi S."/>
            <person name="Castaings L."/>
            <person name="Mateos J.L."/>
            <person name="Berns M.C."/>
            <person name="Bujdoso N."/>
            <person name="Piofczyk T."/>
            <person name="de Lorenzo L."/>
            <person name="Barrero-Sicilia C."/>
            <person name="Mateos I."/>
            <person name="Piednoel M."/>
            <person name="Hagmann J."/>
            <person name="Chen-Min-Tao R."/>
            <person name="Iglesias-Fernandez R."/>
            <person name="Schuster S.C."/>
            <person name="Alonso-Blanco C."/>
            <person name="Roudier F."/>
            <person name="Carbonero P."/>
            <person name="Paz-Ares J."/>
            <person name="Davis S.J."/>
            <person name="Pecinka A."/>
            <person name="Quesneville H."/>
            <person name="Colot V."/>
            <person name="Lysak M.A."/>
            <person name="Weigel D."/>
            <person name="Coupland G."/>
            <person name="Schneeberger K."/>
        </authorList>
    </citation>
    <scope>NUCLEOTIDE SEQUENCE [LARGE SCALE GENOMIC DNA]</scope>
    <source>
        <strain evidence="4">cv. Pajares</strain>
    </source>
</reference>
<organism evidence="3 4">
    <name type="scientific">Arabis alpina</name>
    <name type="common">Alpine rock-cress</name>
    <dbReference type="NCBI Taxonomy" id="50452"/>
    <lineage>
        <taxon>Eukaryota</taxon>
        <taxon>Viridiplantae</taxon>
        <taxon>Streptophyta</taxon>
        <taxon>Embryophyta</taxon>
        <taxon>Tracheophyta</taxon>
        <taxon>Spermatophyta</taxon>
        <taxon>Magnoliopsida</taxon>
        <taxon>eudicotyledons</taxon>
        <taxon>Gunneridae</taxon>
        <taxon>Pentapetalae</taxon>
        <taxon>rosids</taxon>
        <taxon>malvids</taxon>
        <taxon>Brassicales</taxon>
        <taxon>Brassicaceae</taxon>
        <taxon>Arabideae</taxon>
        <taxon>Arabis</taxon>
    </lineage>
</organism>
<feature type="domain" description="Bifunctional inhibitor/plant lipid transfer protein/seed storage helical" evidence="2">
    <location>
        <begin position="16"/>
        <end position="102"/>
    </location>
</feature>
<name>A0A087GB79_ARAAL</name>
<dbReference type="Gene3D" id="1.10.110.10">
    <property type="entry name" value="Plant lipid-transfer and hydrophobic proteins"/>
    <property type="match status" value="1"/>
</dbReference>
<dbReference type="GO" id="GO:0009627">
    <property type="term" value="P:systemic acquired resistance"/>
    <property type="evidence" value="ECO:0007669"/>
    <property type="project" value="InterPro"/>
</dbReference>
<evidence type="ECO:0000313" key="4">
    <source>
        <dbReference type="Proteomes" id="UP000029120"/>
    </source>
</evidence>
<evidence type="ECO:0000259" key="2">
    <source>
        <dbReference type="Pfam" id="PF14368"/>
    </source>
</evidence>
<evidence type="ECO:0000313" key="3">
    <source>
        <dbReference type="EMBL" id="KFK27131.1"/>
    </source>
</evidence>
<dbReference type="Pfam" id="PF14368">
    <property type="entry name" value="LTP_2"/>
    <property type="match status" value="1"/>
</dbReference>
<feature type="chain" id="PRO_5001821887" description="Bifunctional inhibitor/plant lipid transfer protein/seed storage helical domain-containing protein" evidence="1">
    <location>
        <begin position="31"/>
        <end position="106"/>
    </location>
</feature>